<proteinExistence type="predicted"/>
<sequence length="1076" mass="128842">MYNMYKIYKTNKVSNIYNKIKELIKNDDIFKKETIIILKSNILSEEIKKYLATLNEVSYNLNVKQNIIKTIYKLSIENHNIKKFLENNTLFLYSETEKFILYHMLKDNKIKNIKQFKSTKNRYIFASKIITLFHKYYSKFPNLIDHWRQNKFLFEDQNKIHYESMQKEMFKKLFENQINLFNLHEKIEQEITDTQQSIETKRIIIIGETREIDRKILHCLQKIFDITVYELILEDTTQIKSAFIDELVPVKIKKCNSSTQIEEETDIQAFEEKNFLASFKNNITKGTPLLNLDNSFKIIEAKTKKREVEILVNNILHSTQNNHLKINDIVVTYLPKDMDIYLPYIEEFLNKYELEFTILDSKDVSKSKSVIALKQLMKLFISNKGTISNFNRKEIIEFLSNTKVMNKFNISISELEYLIKFNDAVNINFGMNDSHKESLSYDKNFLNSWENGFDRFLTSTMFNEKYECNNCQESISFQDPDSIVRLISIIKSLYEDIMYFREQEYTIYEWAEIMDIFIDKYIKLEDNNKIDEYINTRIQYFKNFSRDFNENLYKDYMTKVKDRKVNFALFKIMLEESIEQKAYQSNNQNTGILVASSDKIEYLQKSEIHFLGIHKLNSNIHFDNMNLLNEYYDYVNLEQDNISNLIKIIFAASNKFYFYYSLSESLNPDINKPKVINKIINYIRDMGQELKIEIHPSENYDFEYFKDEKANYLINYDTEAFNIAKSLQQGKYSNFKQKRLKLKKQITLRIEDINKAITNPYKYFYEEILNVYIKDISQIGDIKKKQEEQIIDIDNFNYKLINNLIPIHECIKDETNEHILEKIDNIIENQIQKGIIPMNIKKTTIKENFIEKFNEIKNNIVINFQEFFKMQETDIKLNKSIFINFEGETIEFKLNGKLKNIYKIDNRYFYVNLEKKDYGQDKIIRKINLYIIGLMLKSSIENIESIQEIKITYKTSKLSLDNQYTNETINYLDLTNLLKQIAYISSYPTPIYKDLIQKSLIKIKDINEFPTVLKTQIKYPQKSININKDMEFILQQKDITWCPYYNRFKDTHDLDINDNLEKLLQDFYAKFIKVQS</sequence>
<evidence type="ECO:0000256" key="7">
    <source>
        <dbReference type="ARBA" id="ARBA00022840"/>
    </source>
</evidence>
<evidence type="ECO:0000256" key="2">
    <source>
        <dbReference type="ARBA" id="ARBA00022741"/>
    </source>
</evidence>
<keyword evidence="11" id="KW-1185">Reference proteome</keyword>
<keyword evidence="9" id="KW-0234">DNA repair</keyword>
<keyword evidence="6" id="KW-0269">Exonuclease</keyword>
<dbReference type="Gene3D" id="1.10.486.10">
    <property type="entry name" value="PCRA, domain 4"/>
    <property type="match status" value="1"/>
</dbReference>
<dbReference type="InterPro" id="IPR027417">
    <property type="entry name" value="P-loop_NTPase"/>
</dbReference>
<reference evidence="10" key="1">
    <citation type="submission" date="2016-10" db="EMBL/GenBank/DDBJ databases">
        <title>Comparative Genomics of Relapsing Fever Spirochetes.</title>
        <authorList>
            <person name="Schwan T.G."/>
            <person name="Raffel S.J."/>
            <person name="Porcella S.F."/>
            <person name="Martens C.A."/>
            <person name="Bruno D.P."/>
            <person name="Ricklefs S.M."/>
            <person name="Barbian K.B."/>
        </authorList>
    </citation>
    <scope>NUCLEOTIDE SEQUENCE</scope>
    <source>
        <strain evidence="10">SLO</strain>
    </source>
</reference>
<accession>A0ABN4C9M1</accession>
<evidence type="ECO:0000313" key="11">
    <source>
        <dbReference type="Proteomes" id="UP000019331"/>
    </source>
</evidence>
<dbReference type="GO" id="GO:0008854">
    <property type="term" value="F:exodeoxyribonuclease V activity"/>
    <property type="evidence" value="ECO:0007669"/>
    <property type="project" value="UniProtKB-EC"/>
</dbReference>
<evidence type="ECO:0000256" key="9">
    <source>
        <dbReference type="ARBA" id="ARBA00023204"/>
    </source>
</evidence>
<keyword evidence="8" id="KW-0238">DNA-binding</keyword>
<dbReference type="InterPro" id="IPR013986">
    <property type="entry name" value="DExx_box_DNA_helicase_dom_sf"/>
</dbReference>
<dbReference type="SUPFAM" id="SSF52540">
    <property type="entry name" value="P-loop containing nucleoside triphosphate hydrolases"/>
    <property type="match status" value="2"/>
</dbReference>
<keyword evidence="7" id="KW-0067">ATP-binding</keyword>
<dbReference type="Gene3D" id="1.10.10.160">
    <property type="match status" value="1"/>
</dbReference>
<gene>
    <name evidence="10" type="ORF">BPA_0116100</name>
</gene>
<keyword evidence="5" id="KW-0347">Helicase</keyword>
<dbReference type="PANTHER" id="PTHR30591">
    <property type="entry name" value="RECBCD ENZYME SUBUNIT RECC"/>
    <property type="match status" value="1"/>
</dbReference>
<evidence type="ECO:0000256" key="3">
    <source>
        <dbReference type="ARBA" id="ARBA00022763"/>
    </source>
</evidence>
<dbReference type="Gene3D" id="3.40.50.10930">
    <property type="match status" value="1"/>
</dbReference>
<keyword evidence="2" id="KW-0547">Nucleotide-binding</keyword>
<keyword evidence="4 10" id="KW-0378">Hydrolase</keyword>
<dbReference type="PANTHER" id="PTHR30591:SF1">
    <property type="entry name" value="RECBCD ENZYME SUBUNIT RECC"/>
    <property type="match status" value="1"/>
</dbReference>
<evidence type="ECO:0000256" key="1">
    <source>
        <dbReference type="ARBA" id="ARBA00022722"/>
    </source>
</evidence>
<evidence type="ECO:0000256" key="8">
    <source>
        <dbReference type="ARBA" id="ARBA00023125"/>
    </source>
</evidence>
<keyword evidence="1" id="KW-0540">Nuclease</keyword>
<dbReference type="EMBL" id="CP005851">
    <property type="protein sequence ID" value="AHH09292.1"/>
    <property type="molecule type" value="Genomic_DNA"/>
</dbReference>
<organism evidence="10 11">
    <name type="scientific">Borrelia parkeri SLO</name>
    <dbReference type="NCBI Taxonomy" id="1313294"/>
    <lineage>
        <taxon>Bacteria</taxon>
        <taxon>Pseudomonadati</taxon>
        <taxon>Spirochaetota</taxon>
        <taxon>Spirochaetia</taxon>
        <taxon>Spirochaetales</taxon>
        <taxon>Borreliaceae</taxon>
        <taxon>Borrelia</taxon>
    </lineage>
</organism>
<dbReference type="Proteomes" id="UP000019331">
    <property type="component" value="Chromosome"/>
</dbReference>
<evidence type="ECO:0000256" key="5">
    <source>
        <dbReference type="ARBA" id="ARBA00022806"/>
    </source>
</evidence>
<evidence type="ECO:0000256" key="6">
    <source>
        <dbReference type="ARBA" id="ARBA00022839"/>
    </source>
</evidence>
<evidence type="ECO:0000313" key="10">
    <source>
        <dbReference type="EMBL" id="AHH09292.1"/>
    </source>
</evidence>
<keyword evidence="3" id="KW-0227">DNA damage</keyword>
<name>A0ABN4C9M1_BORPR</name>
<dbReference type="EC" id="3.1.11.5" evidence="10"/>
<protein>
    <submittedName>
        <fullName evidence="10">Exodeoxyribonuclease V gamma chain</fullName>
        <ecNumber evidence="10">3.1.11.5</ecNumber>
    </submittedName>
</protein>
<evidence type="ECO:0000256" key="4">
    <source>
        <dbReference type="ARBA" id="ARBA00022801"/>
    </source>
</evidence>